<organism evidence="2 3">
    <name type="scientific">Agrocybe chaxingu</name>
    <dbReference type="NCBI Taxonomy" id="84603"/>
    <lineage>
        <taxon>Eukaryota</taxon>
        <taxon>Fungi</taxon>
        <taxon>Dikarya</taxon>
        <taxon>Basidiomycota</taxon>
        <taxon>Agaricomycotina</taxon>
        <taxon>Agaricomycetes</taxon>
        <taxon>Agaricomycetidae</taxon>
        <taxon>Agaricales</taxon>
        <taxon>Agaricineae</taxon>
        <taxon>Strophariaceae</taxon>
        <taxon>Agrocybe</taxon>
    </lineage>
</organism>
<evidence type="ECO:0000313" key="3">
    <source>
        <dbReference type="Proteomes" id="UP001148786"/>
    </source>
</evidence>
<feature type="region of interest" description="Disordered" evidence="1">
    <location>
        <begin position="321"/>
        <end position="342"/>
    </location>
</feature>
<proteinExistence type="predicted"/>
<evidence type="ECO:0000313" key="2">
    <source>
        <dbReference type="EMBL" id="KAJ3501609.1"/>
    </source>
</evidence>
<sequence length="354" mass="40238">MFAAHAPRLRHFQTHNCLIDLSQKIFNGLTVLVIDNMQFIPIPQLLSMLRHMKLLEKLHVTRTPENVLLPSNFPISPDILEVHLLNLSELMISASMSVCATMMQGLVLPSSCSVVINAQNAYHEGRDLTILLRRMQEILSIWKCDPLTGRQSLLLSASEIIYTLQGPREDGRCHRDHPYISLALSWHKRQTKVETLYKLFPLVAYTFSFCLMAPDALGLLVSADVPCDVTHTFITFEPLLRARNADDDDVVLPYMGDITFAGVNFADDARRYWRRLLKILKFRERVGSPIHEVDFVHCVGELEQREDIERRFGVMVKINGEDRSTCTSGDSDESDSDGEDSDYTVQALSDVEDF</sequence>
<comment type="caution">
    <text evidence="2">The sequence shown here is derived from an EMBL/GenBank/DDBJ whole genome shotgun (WGS) entry which is preliminary data.</text>
</comment>
<evidence type="ECO:0000256" key="1">
    <source>
        <dbReference type="SAM" id="MobiDB-lite"/>
    </source>
</evidence>
<accession>A0A9W8JR48</accession>
<protein>
    <submittedName>
        <fullName evidence="2">Uncharacterized protein</fullName>
    </submittedName>
</protein>
<keyword evidence="3" id="KW-1185">Reference proteome</keyword>
<gene>
    <name evidence="2" type="ORF">NLJ89_g9260</name>
</gene>
<feature type="compositionally biased region" description="Acidic residues" evidence="1">
    <location>
        <begin position="330"/>
        <end position="342"/>
    </location>
</feature>
<reference evidence="2" key="1">
    <citation type="submission" date="2022-07" db="EMBL/GenBank/DDBJ databases">
        <title>Genome Sequence of Agrocybe chaxingu.</title>
        <authorList>
            <person name="Buettner E."/>
        </authorList>
    </citation>
    <scope>NUCLEOTIDE SEQUENCE</scope>
    <source>
        <strain evidence="2">MP-N11</strain>
    </source>
</reference>
<dbReference type="EMBL" id="JANKHO010001409">
    <property type="protein sequence ID" value="KAJ3501609.1"/>
    <property type="molecule type" value="Genomic_DNA"/>
</dbReference>
<dbReference type="AlphaFoldDB" id="A0A9W8JR48"/>
<dbReference type="Proteomes" id="UP001148786">
    <property type="component" value="Unassembled WGS sequence"/>
</dbReference>
<name>A0A9W8JR48_9AGAR</name>
<dbReference type="OrthoDB" id="3050922at2759"/>